<dbReference type="EMBL" id="CP123584">
    <property type="protein sequence ID" value="WZK90075.1"/>
    <property type="molecule type" value="Genomic_DNA"/>
</dbReference>
<evidence type="ECO:0000313" key="2">
    <source>
        <dbReference type="Proteomes" id="UP001623232"/>
    </source>
</evidence>
<dbReference type="RefSeq" id="WP_406648593.1">
    <property type="nucleotide sequence ID" value="NZ_CP123584.1"/>
</dbReference>
<evidence type="ECO:0000313" key="1">
    <source>
        <dbReference type="EMBL" id="WZK90075.1"/>
    </source>
</evidence>
<gene>
    <name evidence="1" type="ORF">QEZ52_05885</name>
</gene>
<organism evidence="1 2">
    <name type="scientific">Aliisedimentitalea scapharcae</name>
    <dbReference type="NCBI Taxonomy" id="1524259"/>
    <lineage>
        <taxon>Bacteria</taxon>
        <taxon>Pseudomonadati</taxon>
        <taxon>Pseudomonadota</taxon>
        <taxon>Alphaproteobacteria</taxon>
        <taxon>Rhodobacterales</taxon>
        <taxon>Roseobacteraceae</taxon>
        <taxon>Aliisedimentitalea</taxon>
    </lineage>
</organism>
<accession>A0ABZ2XZ39</accession>
<dbReference type="Proteomes" id="UP001623232">
    <property type="component" value="Chromosome"/>
</dbReference>
<protein>
    <submittedName>
        <fullName evidence="1">Uncharacterized protein</fullName>
    </submittedName>
</protein>
<reference evidence="1 2" key="1">
    <citation type="submission" date="2023-04" db="EMBL/GenBank/DDBJ databases">
        <title>Complete genome sequence of Alisedimentitalea scapharcae.</title>
        <authorList>
            <person name="Rong J.-C."/>
            <person name="Yi M.-L."/>
            <person name="Zhao Q."/>
        </authorList>
    </citation>
    <scope>NUCLEOTIDE SEQUENCE [LARGE SCALE GENOMIC DNA]</scope>
    <source>
        <strain evidence="1 2">KCTC 42119</strain>
    </source>
</reference>
<name>A0ABZ2XZ39_9RHOB</name>
<proteinExistence type="predicted"/>
<keyword evidence="2" id="KW-1185">Reference proteome</keyword>
<sequence>MTPENIERLFTGRDGSYRFARWGRPIAPIAFGVEEQTLGVVKGALEALVGMAGHELTDMDPELGSNLMFFFFRDWDELLDVPDLGRLIPGLEPLVDRLKAADASQYRAFRFDDHGAIQAAFVFLRMTGPLAEMPAETLALTQAVQVLLVWGDAAFSESSPLAILPDSGATVLRPDIANVIVAAYDPIMPSVAQDKSHALRLFARVHAAQSGGD</sequence>